<feature type="compositionally biased region" description="Basic and acidic residues" evidence="21">
    <location>
        <begin position="404"/>
        <end position="443"/>
    </location>
</feature>
<evidence type="ECO:0000256" key="8">
    <source>
        <dbReference type="ARBA" id="ARBA00022792"/>
    </source>
</evidence>
<evidence type="ECO:0000259" key="23">
    <source>
        <dbReference type="Pfam" id="PF06747"/>
    </source>
</evidence>
<evidence type="ECO:0000256" key="11">
    <source>
        <dbReference type="ARBA" id="ARBA00022968"/>
    </source>
</evidence>
<evidence type="ECO:0000256" key="22">
    <source>
        <dbReference type="SAM" id="Phobius"/>
    </source>
</evidence>
<feature type="region of interest" description="Disordered" evidence="21">
    <location>
        <begin position="304"/>
        <end position="335"/>
    </location>
</feature>
<dbReference type="GO" id="GO:0045041">
    <property type="term" value="P:protein import into mitochondrial intermembrane space"/>
    <property type="evidence" value="ECO:0007669"/>
    <property type="project" value="InterPro"/>
</dbReference>
<dbReference type="KEGG" id="cthr:CTHT_0064920"/>
<evidence type="ECO:0000256" key="20">
    <source>
        <dbReference type="ARBA" id="ARBA00033150"/>
    </source>
</evidence>
<dbReference type="GeneID" id="18260530"/>
<evidence type="ECO:0000256" key="16">
    <source>
        <dbReference type="ARBA" id="ARBA00023136"/>
    </source>
</evidence>
<sequence length="539" mass="57698">MYRAALRSSAAPASALHAAIRPTTLAAAASRRFASTSSDAVAAKVAKKKGTWKGTALRWGLAIAAVYFYNTSPLFADEIPATAGPAPSQFSESDLPTIDALIEQKRKQAAAAPKKQPAEKPQPPVPAPSEAVPAEAVKAIEQPFSETETKTGSKSESTEQKELEPGSPEALEHEAKEQGAFDPETGEINWDCPCLGGMAHGPCGEEFKAAFSCFVYSKEEPKGMDCIEKFQAMQDCFRKYPDVYAAELADDQEEDDAAVPTEDAAAEPRANAADGEKMPSVTEAVKETFVSDKNVPVNMAESYAEVASKGPKQAPEEAAAPQQPEVEPNITAPNPGAEAAAFLASSTTTTGAATGTESLTLIDVDGPSVRAVPADFPSQPVKTETQAMRIDVEAEQQELAAEAAADRAKKERKEKNKEKEKGKKKRQEEVSQKEEEKKVQKEEQTEEEEQIVEAVPPSVEGENGWMKSCRYWRETVGLGRPGAVRAMAVVNLAAVVGLSGWLGYRAWGLYDRGRLSSKEVGLGLGVIGITGVVESLWVR</sequence>
<feature type="domain" description="CHCH" evidence="23">
    <location>
        <begin position="203"/>
        <end position="239"/>
    </location>
</feature>
<organism evidence="25">
    <name type="scientific">Chaetomium thermophilum (strain DSM 1495 / CBS 144.50 / IMI 039719)</name>
    <name type="common">Thermochaetoides thermophila</name>
    <dbReference type="NCBI Taxonomy" id="759272"/>
    <lineage>
        <taxon>Eukaryota</taxon>
        <taxon>Fungi</taxon>
        <taxon>Dikarya</taxon>
        <taxon>Ascomycota</taxon>
        <taxon>Pezizomycotina</taxon>
        <taxon>Sordariomycetes</taxon>
        <taxon>Sordariomycetidae</taxon>
        <taxon>Sordariales</taxon>
        <taxon>Chaetomiaceae</taxon>
        <taxon>Thermochaetoides</taxon>
    </lineage>
</organism>
<dbReference type="RefSeq" id="XP_006696795.1">
    <property type="nucleotide sequence ID" value="XM_006696732.1"/>
</dbReference>
<dbReference type="STRING" id="759272.G0SG38"/>
<evidence type="ECO:0000256" key="18">
    <source>
        <dbReference type="ARBA" id="ARBA00023284"/>
    </source>
</evidence>
<evidence type="ECO:0000256" key="17">
    <source>
        <dbReference type="ARBA" id="ARBA00023157"/>
    </source>
</evidence>
<comment type="cofactor">
    <cofactor evidence="2">
        <name>Cu(2+)</name>
        <dbReference type="ChEBI" id="CHEBI:29036"/>
    </cofactor>
</comment>
<evidence type="ECO:0000256" key="12">
    <source>
        <dbReference type="ARBA" id="ARBA00022989"/>
    </source>
</evidence>
<feature type="transmembrane region" description="Helical" evidence="22">
    <location>
        <begin position="486"/>
        <end position="507"/>
    </location>
</feature>
<keyword evidence="16 22" id="KW-0472">Membrane</keyword>
<protein>
    <recommendedName>
        <fullName evidence="5">Mitochondrial intermembrane space import and assembly protein 40</fullName>
    </recommendedName>
    <alternativeName>
        <fullName evidence="20">Mitochondrial import inner membrane translocase TIM40</fullName>
    </alternativeName>
</protein>
<evidence type="ECO:0000256" key="1">
    <source>
        <dbReference type="ARBA" id="ARBA00001947"/>
    </source>
</evidence>
<dbReference type="AlphaFoldDB" id="G0SG38"/>
<keyword evidence="13" id="KW-0560">Oxidoreductase</keyword>
<dbReference type="GO" id="GO:0005743">
    <property type="term" value="C:mitochondrial inner membrane"/>
    <property type="evidence" value="ECO:0007669"/>
    <property type="project" value="UniProtKB-SubCell"/>
</dbReference>
<keyword evidence="10" id="KW-0809">Transit peptide</keyword>
<keyword evidence="17" id="KW-1015">Disulfide bond</keyword>
<gene>
    <name evidence="24" type="ORF">CTHT_0064920</name>
</gene>
<accession>G0SG38</accession>
<dbReference type="FunFam" id="1.10.287.2900:FF:000002">
    <property type="entry name" value="Mitochondrial intermembrane space import and assembly protein"/>
    <property type="match status" value="1"/>
</dbReference>
<comment type="function">
    <text evidence="19">Required for the import and folding of small cysteine-containing proteins (small Tim) in the mitochondrial intermembrane space (IMS). Forms a redox cycle with ERV1 that involves a disulfide relay system. Precursor proteins to be imported into the IMS are translocated in their reduced form into the mitochondria. The oxidized form of MIA40 forms a transient intermolecular disulfide bridge with the reduced precursor protein, resulting in oxidation of the precursor protein that now contains an intramolecular disulfide bond and is able to undergo folding in the IMS.</text>
</comment>
<dbReference type="PANTHER" id="PTHR21622:SF0">
    <property type="entry name" value="COILED-COIL-HELIX-COILED-COIL-HELIX DOMAIN CONTAINING 4"/>
    <property type="match status" value="1"/>
</dbReference>
<keyword evidence="15" id="KW-0496">Mitochondrion</keyword>
<keyword evidence="11" id="KW-0735">Signal-anchor</keyword>
<evidence type="ECO:0000256" key="2">
    <source>
        <dbReference type="ARBA" id="ARBA00001973"/>
    </source>
</evidence>
<dbReference type="eggNOG" id="KOG4149">
    <property type="taxonomic scope" value="Eukaryota"/>
</dbReference>
<keyword evidence="6" id="KW-0813">Transport</keyword>
<dbReference type="EMBL" id="GL988047">
    <property type="protein sequence ID" value="EGS17177.1"/>
    <property type="molecule type" value="Genomic_DNA"/>
</dbReference>
<keyword evidence="12 22" id="KW-1133">Transmembrane helix</keyword>
<dbReference type="Proteomes" id="UP000008066">
    <property type="component" value="Unassembled WGS sequence"/>
</dbReference>
<comment type="cofactor">
    <cofactor evidence="1">
        <name>Zn(2+)</name>
        <dbReference type="ChEBI" id="CHEBI:29105"/>
    </cofactor>
</comment>
<keyword evidence="8" id="KW-0999">Mitochondrion inner membrane</keyword>
<keyword evidence="18" id="KW-0676">Redox-active center</keyword>
<keyword evidence="14" id="KW-0811">Translocation</keyword>
<keyword evidence="9" id="KW-0653">Protein transport</keyword>
<feature type="compositionally biased region" description="Low complexity" evidence="21">
    <location>
        <begin position="128"/>
        <end position="139"/>
    </location>
</feature>
<dbReference type="GO" id="GO:0015035">
    <property type="term" value="F:protein-disulfide reductase activity"/>
    <property type="evidence" value="ECO:0007669"/>
    <property type="project" value="InterPro"/>
</dbReference>
<dbReference type="PANTHER" id="PTHR21622">
    <property type="entry name" value="COILED-COIL-HELIX-COILED-COIL-HELIX DOMAIN CONTAINING 4"/>
    <property type="match status" value="1"/>
</dbReference>
<evidence type="ECO:0000256" key="19">
    <source>
        <dbReference type="ARBA" id="ARBA00024980"/>
    </source>
</evidence>
<dbReference type="Gene3D" id="1.10.287.2900">
    <property type="match status" value="1"/>
</dbReference>
<feature type="compositionally biased region" description="Low complexity" evidence="21">
    <location>
        <begin position="316"/>
        <end position="328"/>
    </location>
</feature>
<evidence type="ECO:0000256" key="21">
    <source>
        <dbReference type="SAM" id="MobiDB-lite"/>
    </source>
</evidence>
<feature type="compositionally biased region" description="Basic and acidic residues" evidence="21">
    <location>
        <begin position="147"/>
        <end position="179"/>
    </location>
</feature>
<dbReference type="PROSITE" id="PS51808">
    <property type="entry name" value="CHCH"/>
    <property type="match status" value="1"/>
</dbReference>
<evidence type="ECO:0000256" key="7">
    <source>
        <dbReference type="ARBA" id="ARBA00022692"/>
    </source>
</evidence>
<evidence type="ECO:0000256" key="14">
    <source>
        <dbReference type="ARBA" id="ARBA00023010"/>
    </source>
</evidence>
<reference evidence="24 25" key="1">
    <citation type="journal article" date="2011" name="Cell">
        <title>Insight into structure and assembly of the nuclear pore complex by utilizing the genome of a eukaryotic thermophile.</title>
        <authorList>
            <person name="Amlacher S."/>
            <person name="Sarges P."/>
            <person name="Flemming D."/>
            <person name="van Noort V."/>
            <person name="Kunze R."/>
            <person name="Devos D.P."/>
            <person name="Arumugam M."/>
            <person name="Bork P."/>
            <person name="Hurt E."/>
        </authorList>
    </citation>
    <scope>NUCLEOTIDE SEQUENCE [LARGE SCALE GENOMIC DNA]</scope>
    <source>
        <strain evidence="25">DSM 1495 / CBS 144.50 / IMI 039719</strain>
    </source>
</reference>
<evidence type="ECO:0000256" key="10">
    <source>
        <dbReference type="ARBA" id="ARBA00022946"/>
    </source>
</evidence>
<keyword evidence="7 22" id="KW-0812">Transmembrane</keyword>
<proteinExistence type="predicted"/>
<dbReference type="GO" id="GO:0005758">
    <property type="term" value="C:mitochondrial intermembrane space"/>
    <property type="evidence" value="ECO:0007669"/>
    <property type="project" value="TreeGrafter"/>
</dbReference>
<evidence type="ECO:0000256" key="5">
    <source>
        <dbReference type="ARBA" id="ARBA00013714"/>
    </source>
</evidence>
<evidence type="ECO:0000313" key="24">
    <source>
        <dbReference type="EMBL" id="EGS17177.1"/>
    </source>
</evidence>
<feature type="transmembrane region" description="Helical" evidence="22">
    <location>
        <begin position="519"/>
        <end position="538"/>
    </location>
</feature>
<evidence type="ECO:0000256" key="15">
    <source>
        <dbReference type="ARBA" id="ARBA00023128"/>
    </source>
</evidence>
<dbReference type="HOGENOM" id="CLU_505253_0_0_1"/>
<evidence type="ECO:0000256" key="4">
    <source>
        <dbReference type="ARBA" id="ARBA00011245"/>
    </source>
</evidence>
<keyword evidence="25" id="KW-1185">Reference proteome</keyword>
<dbReference type="InterPro" id="IPR010625">
    <property type="entry name" value="CHCH"/>
</dbReference>
<comment type="subunit">
    <text evidence="4">Monomer.</text>
</comment>
<name>G0SG38_CHATD</name>
<dbReference type="OrthoDB" id="7481291at2759"/>
<evidence type="ECO:0000256" key="13">
    <source>
        <dbReference type="ARBA" id="ARBA00023002"/>
    </source>
</evidence>
<feature type="region of interest" description="Disordered" evidence="21">
    <location>
        <begin position="398"/>
        <end position="459"/>
    </location>
</feature>
<evidence type="ECO:0000256" key="3">
    <source>
        <dbReference type="ARBA" id="ARBA00004164"/>
    </source>
</evidence>
<evidence type="ECO:0000256" key="6">
    <source>
        <dbReference type="ARBA" id="ARBA00022448"/>
    </source>
</evidence>
<dbReference type="InterPro" id="IPR039289">
    <property type="entry name" value="CHCHD4"/>
</dbReference>
<feature type="region of interest" description="Disordered" evidence="21">
    <location>
        <begin position="105"/>
        <end position="184"/>
    </location>
</feature>
<evidence type="ECO:0000256" key="9">
    <source>
        <dbReference type="ARBA" id="ARBA00022927"/>
    </source>
</evidence>
<evidence type="ECO:0000313" key="25">
    <source>
        <dbReference type="Proteomes" id="UP000008066"/>
    </source>
</evidence>
<dbReference type="Pfam" id="PF06747">
    <property type="entry name" value="CHCH"/>
    <property type="match status" value="1"/>
</dbReference>
<feature type="region of interest" description="Disordered" evidence="21">
    <location>
        <begin position="250"/>
        <end position="278"/>
    </location>
</feature>
<comment type="subcellular location">
    <subcellularLocation>
        <location evidence="3">Mitochondrion inner membrane</location>
        <topology evidence="3">Single-pass type II membrane protein</topology>
        <orientation evidence="3">Intermembrane side</orientation>
    </subcellularLocation>
</comment>